<name>A0A7X5AM40_9GAMM</name>
<dbReference type="AlphaFoldDB" id="A0A7X5AM40"/>
<protein>
    <submittedName>
        <fullName evidence="1">Uncharacterized protein</fullName>
    </submittedName>
</protein>
<proteinExistence type="predicted"/>
<sequence length="593" mass="65243">MHTRNEFHQEIQALLAPLSAEQLRTVIQRWAEETHPSQRQAFVERLRHHCLVDEAGSASVDRDGLSSRLAAMQARLDAIAEVEPEWGDIDDEEGCGPFEPVMADLFDLLEAAGALLHDADPQSARETYEAIWEMVDIENDYGHSPNLEEVDHAITREHVARYLRATYLATAPEHRVEALLEAASGVGLSGSVSAFTVHYCSLREIAGAAPPPLPSWEEFEDRLVSSLQSPRSILELAWLREALASRQGLEGIATMARRTGAEIPRLWLDWVGGAIREGDLPEAAVAWQAAQGLFSRGAGIWHEFATCFQEDPRWLELPEAAAIAFEALLANPGPRWLLALHDASPEGSVRYRRISEAAAWLGAVAQKGRVDEGGISSAPEANADPRRERLVSMDRWLVRPASFAPWGAIAVLAWCLIGEVQQAQAALPSRPDSLGWSLGDSPSQALFACLPTLLTALPVQEIGSASHAMWQRLVASRPGDNDAVMADRLNQAMRLAIQQSPLSPEEGKSWLLWCCETAAERCHSIVSGQHRKAYPRAAACVALCQETAVAMRRPALGENLVREVRQRYPRHSAFQRAIDEALAVGRKDFEVGR</sequence>
<organism evidence="1 2">
    <name type="scientific">Halomonas icarae</name>
    <dbReference type="NCBI Taxonomy" id="2691040"/>
    <lineage>
        <taxon>Bacteria</taxon>
        <taxon>Pseudomonadati</taxon>
        <taxon>Pseudomonadota</taxon>
        <taxon>Gammaproteobacteria</taxon>
        <taxon>Oceanospirillales</taxon>
        <taxon>Halomonadaceae</taxon>
        <taxon>Halomonas</taxon>
    </lineage>
</organism>
<dbReference type="EMBL" id="WUTS01000001">
    <property type="protein sequence ID" value="NAW12479.1"/>
    <property type="molecule type" value="Genomic_DNA"/>
</dbReference>
<accession>A0A7X5AM40</accession>
<keyword evidence="2" id="KW-1185">Reference proteome</keyword>
<comment type="caution">
    <text evidence="1">The sequence shown here is derived from an EMBL/GenBank/DDBJ whole genome shotgun (WGS) entry which is preliminary data.</text>
</comment>
<dbReference type="RefSeq" id="WP_161422953.1">
    <property type="nucleotide sequence ID" value="NZ_JARWMY010000010.1"/>
</dbReference>
<reference evidence="1 2" key="1">
    <citation type="submission" date="2019-12" db="EMBL/GenBank/DDBJ databases">
        <title>Draft genome sequencing of Halomonas icarensis D1-1.</title>
        <authorList>
            <person name="Pandiyan K."/>
            <person name="Kushwaha P."/>
            <person name="Gowdham M."/>
            <person name="Chakdar H."/>
            <person name="Singh A."/>
            <person name="Kumar M."/>
            <person name="Saxena A.K."/>
        </authorList>
    </citation>
    <scope>NUCLEOTIDE SEQUENCE [LARGE SCALE GENOMIC DNA]</scope>
    <source>
        <strain evidence="1 2">D1-1</strain>
    </source>
</reference>
<dbReference type="Proteomes" id="UP000448235">
    <property type="component" value="Unassembled WGS sequence"/>
</dbReference>
<gene>
    <name evidence="1" type="ORF">GRB80_06440</name>
</gene>
<evidence type="ECO:0000313" key="2">
    <source>
        <dbReference type="Proteomes" id="UP000448235"/>
    </source>
</evidence>
<evidence type="ECO:0000313" key="1">
    <source>
        <dbReference type="EMBL" id="NAW12479.1"/>
    </source>
</evidence>